<evidence type="ECO:0000313" key="2">
    <source>
        <dbReference type="Proteomes" id="UP001286313"/>
    </source>
</evidence>
<sequence length="110" mass="12546">MEIWTEALGHNLPVDIIFMDYAKAFDTVPHERLLAQLATLGIRGSTLSWIRSFLTGREQRVTVNAQQLIIGMEQCQQRCPSGLRVVTLSFHHVRVRCAKPSMFADDTKIY</sequence>
<dbReference type="EMBL" id="JAWQEG010005388">
    <property type="protein sequence ID" value="KAK3858181.1"/>
    <property type="molecule type" value="Genomic_DNA"/>
</dbReference>
<dbReference type="PANTHER" id="PTHR33332">
    <property type="entry name" value="REVERSE TRANSCRIPTASE DOMAIN-CONTAINING PROTEIN"/>
    <property type="match status" value="1"/>
</dbReference>
<dbReference type="Proteomes" id="UP001286313">
    <property type="component" value="Unassembled WGS sequence"/>
</dbReference>
<organism evidence="1 2">
    <name type="scientific">Petrolisthes cinctipes</name>
    <name type="common">Flat porcelain crab</name>
    <dbReference type="NCBI Taxonomy" id="88211"/>
    <lineage>
        <taxon>Eukaryota</taxon>
        <taxon>Metazoa</taxon>
        <taxon>Ecdysozoa</taxon>
        <taxon>Arthropoda</taxon>
        <taxon>Crustacea</taxon>
        <taxon>Multicrustacea</taxon>
        <taxon>Malacostraca</taxon>
        <taxon>Eumalacostraca</taxon>
        <taxon>Eucarida</taxon>
        <taxon>Decapoda</taxon>
        <taxon>Pleocyemata</taxon>
        <taxon>Anomura</taxon>
        <taxon>Galatheoidea</taxon>
        <taxon>Porcellanidae</taxon>
        <taxon>Petrolisthes</taxon>
    </lineage>
</organism>
<name>A0AAE1BWE1_PETCI</name>
<gene>
    <name evidence="1" type="ORF">Pcinc_035608</name>
</gene>
<keyword evidence="2" id="KW-1185">Reference proteome</keyword>
<protein>
    <recommendedName>
        <fullName evidence="3">Reverse transcriptase domain-containing protein</fullName>
    </recommendedName>
</protein>
<dbReference type="AlphaFoldDB" id="A0AAE1BWE1"/>
<accession>A0AAE1BWE1</accession>
<evidence type="ECO:0000313" key="1">
    <source>
        <dbReference type="EMBL" id="KAK3858181.1"/>
    </source>
</evidence>
<proteinExistence type="predicted"/>
<evidence type="ECO:0008006" key="3">
    <source>
        <dbReference type="Google" id="ProtNLM"/>
    </source>
</evidence>
<comment type="caution">
    <text evidence="1">The sequence shown here is derived from an EMBL/GenBank/DDBJ whole genome shotgun (WGS) entry which is preliminary data.</text>
</comment>
<reference evidence="1" key="1">
    <citation type="submission" date="2023-10" db="EMBL/GenBank/DDBJ databases">
        <title>Genome assemblies of two species of porcelain crab, Petrolisthes cinctipes and Petrolisthes manimaculis (Anomura: Porcellanidae).</title>
        <authorList>
            <person name="Angst P."/>
        </authorList>
    </citation>
    <scope>NUCLEOTIDE SEQUENCE</scope>
    <source>
        <strain evidence="1">PB745_01</strain>
        <tissue evidence="1">Gill</tissue>
    </source>
</reference>